<evidence type="ECO:0000313" key="1">
    <source>
        <dbReference type="EMBL" id="KAH7928115.1"/>
    </source>
</evidence>
<dbReference type="EMBL" id="MU266357">
    <property type="protein sequence ID" value="KAH7928115.1"/>
    <property type="molecule type" value="Genomic_DNA"/>
</dbReference>
<comment type="caution">
    <text evidence="1">The sequence shown here is derived from an EMBL/GenBank/DDBJ whole genome shotgun (WGS) entry which is preliminary data.</text>
</comment>
<evidence type="ECO:0000313" key="2">
    <source>
        <dbReference type="Proteomes" id="UP000790709"/>
    </source>
</evidence>
<organism evidence="1 2">
    <name type="scientific">Leucogyrophana mollusca</name>
    <dbReference type="NCBI Taxonomy" id="85980"/>
    <lineage>
        <taxon>Eukaryota</taxon>
        <taxon>Fungi</taxon>
        <taxon>Dikarya</taxon>
        <taxon>Basidiomycota</taxon>
        <taxon>Agaricomycotina</taxon>
        <taxon>Agaricomycetes</taxon>
        <taxon>Agaricomycetidae</taxon>
        <taxon>Boletales</taxon>
        <taxon>Boletales incertae sedis</taxon>
        <taxon>Leucogyrophana</taxon>
    </lineage>
</organism>
<protein>
    <submittedName>
        <fullName evidence="1">Uncharacterized protein</fullName>
    </submittedName>
</protein>
<keyword evidence="2" id="KW-1185">Reference proteome</keyword>
<accession>A0ACB8BSI1</accession>
<dbReference type="Proteomes" id="UP000790709">
    <property type="component" value="Unassembled WGS sequence"/>
</dbReference>
<name>A0ACB8BSI1_9AGAM</name>
<proteinExistence type="predicted"/>
<sequence>MSSSVSPLAPAAGSSSRVPRPAIGHDRNAPIVQAPPRPGIEYVQNEHGLPSARRVPAQSAPRPSTAYQGYHSSQESTPSATSRVPNWEDSRYYASRPK</sequence>
<gene>
    <name evidence="1" type="ORF">BV22DRAFT_1005662</name>
</gene>
<reference evidence="1" key="1">
    <citation type="journal article" date="2021" name="New Phytol.">
        <title>Evolutionary innovations through gain and loss of genes in the ectomycorrhizal Boletales.</title>
        <authorList>
            <person name="Wu G."/>
            <person name="Miyauchi S."/>
            <person name="Morin E."/>
            <person name="Kuo A."/>
            <person name="Drula E."/>
            <person name="Varga T."/>
            <person name="Kohler A."/>
            <person name="Feng B."/>
            <person name="Cao Y."/>
            <person name="Lipzen A."/>
            <person name="Daum C."/>
            <person name="Hundley H."/>
            <person name="Pangilinan J."/>
            <person name="Johnson J."/>
            <person name="Barry K."/>
            <person name="LaButti K."/>
            <person name="Ng V."/>
            <person name="Ahrendt S."/>
            <person name="Min B."/>
            <person name="Choi I.G."/>
            <person name="Park H."/>
            <person name="Plett J.M."/>
            <person name="Magnuson J."/>
            <person name="Spatafora J.W."/>
            <person name="Nagy L.G."/>
            <person name="Henrissat B."/>
            <person name="Grigoriev I.V."/>
            <person name="Yang Z.L."/>
            <person name="Xu J."/>
            <person name="Martin F.M."/>
        </authorList>
    </citation>
    <scope>NUCLEOTIDE SEQUENCE</scope>
    <source>
        <strain evidence="1">KUC20120723A-06</strain>
    </source>
</reference>